<accession>A0A0N8NTA4</accession>
<evidence type="ECO:0000313" key="1">
    <source>
        <dbReference type="EMBL" id="KPU44280.1"/>
    </source>
</evidence>
<gene>
    <name evidence="1" type="ORF">OXPF_24480</name>
</gene>
<dbReference type="AlphaFoldDB" id="A0A0N8NTA4"/>
<name>A0A0N8NTA4_9CLOT</name>
<evidence type="ECO:0000313" key="2">
    <source>
        <dbReference type="Proteomes" id="UP000050326"/>
    </source>
</evidence>
<sequence length="61" mass="6953">MITIIKICLRRRDKIAESGYPNGRQEDGTYDELETVESSFIIGNIATAEEGIFRFIMDLVL</sequence>
<proteinExistence type="predicted"/>
<dbReference type="STRING" id="36849.OXPF_24480"/>
<dbReference type="Proteomes" id="UP000050326">
    <property type="component" value="Unassembled WGS sequence"/>
</dbReference>
<comment type="caution">
    <text evidence="1">The sequence shown here is derived from an EMBL/GenBank/DDBJ whole genome shotgun (WGS) entry which is preliminary data.</text>
</comment>
<protein>
    <submittedName>
        <fullName evidence="1">Uncharacterized protein</fullName>
    </submittedName>
</protein>
<dbReference type="RefSeq" id="WP_054875462.1">
    <property type="nucleotide sequence ID" value="NZ_LKET01000032.1"/>
</dbReference>
<keyword evidence="2" id="KW-1185">Reference proteome</keyword>
<organism evidence="1 2">
    <name type="scientific">Oxobacter pfennigii</name>
    <dbReference type="NCBI Taxonomy" id="36849"/>
    <lineage>
        <taxon>Bacteria</taxon>
        <taxon>Bacillati</taxon>
        <taxon>Bacillota</taxon>
        <taxon>Clostridia</taxon>
        <taxon>Eubacteriales</taxon>
        <taxon>Clostridiaceae</taxon>
        <taxon>Oxobacter</taxon>
    </lineage>
</organism>
<dbReference type="EMBL" id="LKET01000032">
    <property type="protein sequence ID" value="KPU44280.1"/>
    <property type="molecule type" value="Genomic_DNA"/>
</dbReference>
<reference evidence="1 2" key="1">
    <citation type="submission" date="2015-09" db="EMBL/GenBank/DDBJ databases">
        <title>Genome sequence of Oxobacter pfennigii DSM 3222.</title>
        <authorList>
            <person name="Poehlein A."/>
            <person name="Bengelsdorf F.R."/>
            <person name="Schiel-Bengelsdorf B."/>
            <person name="Duerre P."/>
            <person name="Daniel R."/>
        </authorList>
    </citation>
    <scope>NUCLEOTIDE SEQUENCE [LARGE SCALE GENOMIC DNA]</scope>
    <source>
        <strain evidence="1 2">DSM 3222</strain>
    </source>
</reference>